<evidence type="ECO:0000256" key="4">
    <source>
        <dbReference type="SAM" id="MobiDB-lite"/>
    </source>
</evidence>
<dbReference type="SMART" id="SM00342">
    <property type="entry name" value="HTH_ARAC"/>
    <property type="match status" value="1"/>
</dbReference>
<dbReference type="EMBL" id="JBIRUI010000029">
    <property type="protein sequence ID" value="MFI1719010.1"/>
    <property type="molecule type" value="Genomic_DNA"/>
</dbReference>
<organism evidence="6 7">
    <name type="scientific">Streptomyces litmocidini</name>
    <dbReference type="NCBI Taxonomy" id="67318"/>
    <lineage>
        <taxon>Bacteria</taxon>
        <taxon>Bacillati</taxon>
        <taxon>Actinomycetota</taxon>
        <taxon>Actinomycetes</taxon>
        <taxon>Kitasatosporales</taxon>
        <taxon>Streptomycetaceae</taxon>
        <taxon>Streptomyces</taxon>
    </lineage>
</organism>
<dbReference type="InterPro" id="IPR035418">
    <property type="entry name" value="AraC-bd_2"/>
</dbReference>
<dbReference type="Pfam" id="PF14525">
    <property type="entry name" value="AraC_binding_2"/>
    <property type="match status" value="1"/>
</dbReference>
<keyword evidence="7" id="KW-1185">Reference proteome</keyword>
<evidence type="ECO:0000259" key="5">
    <source>
        <dbReference type="PROSITE" id="PS01124"/>
    </source>
</evidence>
<keyword evidence="1" id="KW-0805">Transcription regulation</keyword>
<accession>A0ABW7UL31</accession>
<proteinExistence type="predicted"/>
<sequence length="348" mass="37663">MRTSVSTTNVSARDGFEWWAQMVGDAIMPVTITSPHADRFRGSATAIELGDTDLSVLAFSPMSARRAAAHIRRADPEHYFLFLVHGSPIGIEQRRNNSLLGAGDMALFGTSTPLISQFHDEGRLSRVTLLRLSRAALPLSPDRVERLLGTALPSRAGAGALLASYLNGLGAQADRCGPAELRRLGGIALDLSATLLSAASDSPAPLPAETRQQVLRARIRAFVDHNLSDPELGPAVIAAHHHISVRLLHLLFREEPETVGAMIRRLRLERSRADLADPRLGHGGIGEIAGRWGFRHQADFSRAFRRAYGMAPSDYRRESRDPAGTPKGPARTVSAAGPSYGEKVRASR</sequence>
<evidence type="ECO:0000256" key="3">
    <source>
        <dbReference type="ARBA" id="ARBA00023163"/>
    </source>
</evidence>
<dbReference type="InterPro" id="IPR018060">
    <property type="entry name" value="HTH_AraC"/>
</dbReference>
<dbReference type="RefSeq" id="WP_398713704.1">
    <property type="nucleotide sequence ID" value="NZ_JBIRUI010000029.1"/>
</dbReference>
<protein>
    <submittedName>
        <fullName evidence="6">Helix-turn-helix domain-containing protein</fullName>
    </submittedName>
</protein>
<dbReference type="Pfam" id="PF12833">
    <property type="entry name" value="HTH_18"/>
    <property type="match status" value="1"/>
</dbReference>
<dbReference type="Proteomes" id="UP001611339">
    <property type="component" value="Unassembled WGS sequence"/>
</dbReference>
<name>A0ABW7UL31_9ACTN</name>
<evidence type="ECO:0000313" key="7">
    <source>
        <dbReference type="Proteomes" id="UP001611339"/>
    </source>
</evidence>
<reference evidence="6 7" key="1">
    <citation type="submission" date="2024-10" db="EMBL/GenBank/DDBJ databases">
        <title>The Natural Products Discovery Center: Release of the First 8490 Sequenced Strains for Exploring Actinobacteria Biosynthetic Diversity.</title>
        <authorList>
            <person name="Kalkreuter E."/>
            <person name="Kautsar S.A."/>
            <person name="Yang D."/>
            <person name="Bader C.D."/>
            <person name="Teijaro C.N."/>
            <person name="Fluegel L."/>
            <person name="Davis C.M."/>
            <person name="Simpson J.R."/>
            <person name="Lauterbach L."/>
            <person name="Steele A.D."/>
            <person name="Gui C."/>
            <person name="Meng S."/>
            <person name="Li G."/>
            <person name="Viehrig K."/>
            <person name="Ye F."/>
            <person name="Su P."/>
            <person name="Kiefer A.F."/>
            <person name="Nichols A."/>
            <person name="Cepeda A.J."/>
            <person name="Yan W."/>
            <person name="Fan B."/>
            <person name="Jiang Y."/>
            <person name="Adhikari A."/>
            <person name="Zheng C.-J."/>
            <person name="Schuster L."/>
            <person name="Cowan T.M."/>
            <person name="Smanski M.J."/>
            <person name="Chevrette M.G."/>
            <person name="De Carvalho L.P.S."/>
            <person name="Shen B."/>
        </authorList>
    </citation>
    <scope>NUCLEOTIDE SEQUENCE [LARGE SCALE GENOMIC DNA]</scope>
    <source>
        <strain evidence="6 7">NPDC020602</strain>
    </source>
</reference>
<dbReference type="PRINTS" id="PR00032">
    <property type="entry name" value="HTHARAC"/>
</dbReference>
<dbReference type="PROSITE" id="PS01124">
    <property type="entry name" value="HTH_ARAC_FAMILY_2"/>
    <property type="match status" value="1"/>
</dbReference>
<keyword evidence="3" id="KW-0804">Transcription</keyword>
<feature type="domain" description="HTH araC/xylS-type" evidence="5">
    <location>
        <begin position="217"/>
        <end position="318"/>
    </location>
</feature>
<gene>
    <name evidence="6" type="ORF">ACH407_36305</name>
</gene>
<dbReference type="InterPro" id="IPR020449">
    <property type="entry name" value="Tscrpt_reg_AraC-type_HTH"/>
</dbReference>
<feature type="region of interest" description="Disordered" evidence="4">
    <location>
        <begin position="311"/>
        <end position="348"/>
    </location>
</feature>
<dbReference type="Gene3D" id="1.10.10.60">
    <property type="entry name" value="Homeodomain-like"/>
    <property type="match status" value="1"/>
</dbReference>
<dbReference type="InterPro" id="IPR050204">
    <property type="entry name" value="AraC_XylS_family_regulators"/>
</dbReference>
<dbReference type="PANTHER" id="PTHR46796">
    <property type="entry name" value="HTH-TYPE TRANSCRIPTIONAL ACTIVATOR RHAS-RELATED"/>
    <property type="match status" value="1"/>
</dbReference>
<evidence type="ECO:0000256" key="1">
    <source>
        <dbReference type="ARBA" id="ARBA00023015"/>
    </source>
</evidence>
<dbReference type="SUPFAM" id="SSF46689">
    <property type="entry name" value="Homeodomain-like"/>
    <property type="match status" value="1"/>
</dbReference>
<keyword evidence="2" id="KW-0238">DNA-binding</keyword>
<dbReference type="PANTHER" id="PTHR46796:SF6">
    <property type="entry name" value="ARAC SUBFAMILY"/>
    <property type="match status" value="1"/>
</dbReference>
<evidence type="ECO:0000256" key="2">
    <source>
        <dbReference type="ARBA" id="ARBA00023125"/>
    </source>
</evidence>
<dbReference type="InterPro" id="IPR009057">
    <property type="entry name" value="Homeodomain-like_sf"/>
</dbReference>
<comment type="caution">
    <text evidence="6">The sequence shown here is derived from an EMBL/GenBank/DDBJ whole genome shotgun (WGS) entry which is preliminary data.</text>
</comment>
<evidence type="ECO:0000313" key="6">
    <source>
        <dbReference type="EMBL" id="MFI1719010.1"/>
    </source>
</evidence>